<evidence type="ECO:0000256" key="1">
    <source>
        <dbReference type="ARBA" id="ARBA00001231"/>
    </source>
</evidence>
<dbReference type="SUPFAM" id="SSF51445">
    <property type="entry name" value="(Trans)glycosidases"/>
    <property type="match status" value="1"/>
</dbReference>
<dbReference type="InterPro" id="IPR001764">
    <property type="entry name" value="Glyco_hydro_3_N"/>
</dbReference>
<comment type="catalytic activity">
    <reaction evidence="1">
        <text>Hydrolysis of terminal non-reducing N-acetyl-D-hexosamine residues in N-acetyl-beta-D-hexosaminides.</text>
        <dbReference type="EC" id="3.2.1.52"/>
    </reaction>
</comment>
<dbReference type="InterPro" id="IPR019800">
    <property type="entry name" value="Glyco_hydro_3_AS"/>
</dbReference>
<proteinExistence type="inferred from homology"/>
<dbReference type="PANTHER" id="PTHR30480">
    <property type="entry name" value="BETA-HEXOSAMINIDASE-RELATED"/>
    <property type="match status" value="1"/>
</dbReference>
<comment type="similarity">
    <text evidence="2">Belongs to the glycosyl hydrolase 3 family.</text>
</comment>
<dbReference type="Proteomes" id="UP000656813">
    <property type="component" value="Unassembled WGS sequence"/>
</dbReference>
<dbReference type="EMBL" id="BMFV01000005">
    <property type="protein sequence ID" value="GGH77639.1"/>
    <property type="molecule type" value="Genomic_DNA"/>
</dbReference>
<evidence type="ECO:0000259" key="6">
    <source>
        <dbReference type="Pfam" id="PF00933"/>
    </source>
</evidence>
<dbReference type="NCBIfam" id="NF003740">
    <property type="entry name" value="PRK05337.1"/>
    <property type="match status" value="1"/>
</dbReference>
<evidence type="ECO:0000256" key="2">
    <source>
        <dbReference type="ARBA" id="ARBA00005336"/>
    </source>
</evidence>
<dbReference type="InterPro" id="IPR036962">
    <property type="entry name" value="Glyco_hydro_3_N_sf"/>
</dbReference>
<keyword evidence="4 7" id="KW-0378">Hydrolase</keyword>
<dbReference type="GO" id="GO:0009254">
    <property type="term" value="P:peptidoglycan turnover"/>
    <property type="evidence" value="ECO:0007669"/>
    <property type="project" value="TreeGrafter"/>
</dbReference>
<dbReference type="EC" id="3.2.1.52" evidence="3"/>
<evidence type="ECO:0000313" key="7">
    <source>
        <dbReference type="EMBL" id="GGH77639.1"/>
    </source>
</evidence>
<dbReference type="InterPro" id="IPR017853">
    <property type="entry name" value="GH"/>
</dbReference>
<gene>
    <name evidence="7" type="ORF">GCM10007096_09830</name>
</gene>
<dbReference type="RefSeq" id="WP_188496284.1">
    <property type="nucleotide sequence ID" value="NZ_BMFV01000005.1"/>
</dbReference>
<dbReference type="Gene3D" id="3.20.20.300">
    <property type="entry name" value="Glycoside hydrolase, family 3, N-terminal domain"/>
    <property type="match status" value="1"/>
</dbReference>
<keyword evidence="8" id="KW-1185">Reference proteome</keyword>
<name>A0A8J2ZU87_9BACL</name>
<dbReference type="InterPro" id="IPR050226">
    <property type="entry name" value="NagZ_Beta-hexosaminidase"/>
</dbReference>
<comment type="caution">
    <text evidence="7">The sequence shown here is derived from an EMBL/GenBank/DDBJ whole genome shotgun (WGS) entry which is preliminary data.</text>
</comment>
<protein>
    <recommendedName>
        <fullName evidence="3">beta-N-acetylhexosaminidase</fullName>
        <ecNumber evidence="3">3.2.1.52</ecNumber>
    </recommendedName>
</protein>
<evidence type="ECO:0000256" key="3">
    <source>
        <dbReference type="ARBA" id="ARBA00012663"/>
    </source>
</evidence>
<dbReference type="GO" id="GO:0004563">
    <property type="term" value="F:beta-N-acetylhexosaminidase activity"/>
    <property type="evidence" value="ECO:0007669"/>
    <property type="project" value="UniProtKB-EC"/>
</dbReference>
<dbReference type="Pfam" id="PF00933">
    <property type="entry name" value="Glyco_hydro_3"/>
    <property type="match status" value="1"/>
</dbReference>
<evidence type="ECO:0000256" key="5">
    <source>
        <dbReference type="ARBA" id="ARBA00023295"/>
    </source>
</evidence>
<dbReference type="PROSITE" id="PS00775">
    <property type="entry name" value="GLYCOSYL_HYDROL_F3"/>
    <property type="match status" value="1"/>
</dbReference>
<reference evidence="7" key="2">
    <citation type="submission" date="2020-09" db="EMBL/GenBank/DDBJ databases">
        <authorList>
            <person name="Sun Q."/>
            <person name="Zhou Y."/>
        </authorList>
    </citation>
    <scope>NUCLEOTIDE SEQUENCE</scope>
    <source>
        <strain evidence="7">CGMCC 1.12777</strain>
    </source>
</reference>
<accession>A0A8J2ZU87</accession>
<organism evidence="7 8">
    <name type="scientific">Pullulanibacillus pueri</name>
    <dbReference type="NCBI Taxonomy" id="1437324"/>
    <lineage>
        <taxon>Bacteria</taxon>
        <taxon>Bacillati</taxon>
        <taxon>Bacillota</taxon>
        <taxon>Bacilli</taxon>
        <taxon>Bacillales</taxon>
        <taxon>Sporolactobacillaceae</taxon>
        <taxon>Pullulanibacillus</taxon>
    </lineage>
</organism>
<dbReference type="AlphaFoldDB" id="A0A8J2ZU87"/>
<dbReference type="PROSITE" id="PS51257">
    <property type="entry name" value="PROKAR_LIPOPROTEIN"/>
    <property type="match status" value="1"/>
</dbReference>
<sequence length="412" mass="44995">MKKLIVIIAVCLFTIGLIGCSSQKFSQKANGAASPKQHHEEGDKGIAAKINKMSLDEKLGQMLMVGVEGTTMGANERMFIRDKHVGGVILYGKNVQSTAQTVQLINQLKSMNQNAGNPLPLFISVDQEGGDVERMPNTITSLPANAKVGQLDDQDFSKEMGQVIGKELQAFGFNMDFAPVLDIKESEQAAIGNRSFSSDKKIVSQLGVATMKGIQSEKVVPVVKHFPGYGSVTVDAHADLPQINYGLKRLEAEDWAPYKQAIASGADAVMVTHLMVPQLNAKYPASMSQTIMTDMLRNKLKFKGVVITDDMTMGAIEKHYPVDEAAIRSIKAGADIVLIAYHKNEQLGALNALKKAVHDGDISMKRIDESVARIMMLKQKYKLSNEPRPQVNIDALNQSIQTVLNGKREKSE</sequence>
<keyword evidence="5" id="KW-0326">Glycosidase</keyword>
<evidence type="ECO:0000313" key="8">
    <source>
        <dbReference type="Proteomes" id="UP000656813"/>
    </source>
</evidence>
<reference evidence="7" key="1">
    <citation type="journal article" date="2014" name="Int. J. Syst. Evol. Microbiol.">
        <title>Complete genome sequence of Corynebacterium casei LMG S-19264T (=DSM 44701T), isolated from a smear-ripened cheese.</title>
        <authorList>
            <consortium name="US DOE Joint Genome Institute (JGI-PGF)"/>
            <person name="Walter F."/>
            <person name="Albersmeier A."/>
            <person name="Kalinowski J."/>
            <person name="Ruckert C."/>
        </authorList>
    </citation>
    <scope>NUCLEOTIDE SEQUENCE</scope>
    <source>
        <strain evidence="7">CGMCC 1.12777</strain>
    </source>
</reference>
<feature type="domain" description="Glycoside hydrolase family 3 N-terminal" evidence="6">
    <location>
        <begin position="55"/>
        <end position="376"/>
    </location>
</feature>
<dbReference type="PANTHER" id="PTHR30480:SF13">
    <property type="entry name" value="BETA-HEXOSAMINIDASE"/>
    <property type="match status" value="1"/>
</dbReference>
<evidence type="ECO:0000256" key="4">
    <source>
        <dbReference type="ARBA" id="ARBA00022801"/>
    </source>
</evidence>
<dbReference type="GO" id="GO:0005975">
    <property type="term" value="P:carbohydrate metabolic process"/>
    <property type="evidence" value="ECO:0007669"/>
    <property type="project" value="InterPro"/>
</dbReference>